<gene>
    <name evidence="2" type="ORF">RFI_28027</name>
</gene>
<reference evidence="2 3" key="1">
    <citation type="journal article" date="2013" name="Curr. Biol.">
        <title>The Genome of the Foraminiferan Reticulomyxa filosa.</title>
        <authorList>
            <person name="Glockner G."/>
            <person name="Hulsmann N."/>
            <person name="Schleicher M."/>
            <person name="Noegel A.A."/>
            <person name="Eichinger L."/>
            <person name="Gallinger C."/>
            <person name="Pawlowski J."/>
            <person name="Sierra R."/>
            <person name="Euteneuer U."/>
            <person name="Pillet L."/>
            <person name="Moustafa A."/>
            <person name="Platzer M."/>
            <person name="Groth M."/>
            <person name="Szafranski K."/>
            <person name="Schliwa M."/>
        </authorList>
    </citation>
    <scope>NUCLEOTIDE SEQUENCE [LARGE SCALE GENOMIC DNA]</scope>
</reference>
<feature type="compositionally biased region" description="Acidic residues" evidence="1">
    <location>
        <begin position="41"/>
        <end position="55"/>
    </location>
</feature>
<sequence length="225" mass="25515">MSANEAWSDDASTTIPRNLSIIITPPAEDERERHTLSSFDFSDDSGSDYNTENDELSVPTVHRRPLSISDSPHIGSEEVSPDSELEEEEALEGYEDEPTEKKTVDTETMKTTANQQVMKEVSEDMKPSQTNGVLKVEDQKTASPKKSATKHKDHANTKDYELVIKQVKHIQTRNLELIVQNHVPQLFEFRDTVYKQARDAGITEASSRKARLQVIKKVVEWYVVK</sequence>
<comment type="caution">
    <text evidence="2">The sequence shown here is derived from an EMBL/GenBank/DDBJ whole genome shotgun (WGS) entry which is preliminary data.</text>
</comment>
<feature type="region of interest" description="Disordered" evidence="1">
    <location>
        <begin position="1"/>
        <end position="105"/>
    </location>
</feature>
<feature type="compositionally biased region" description="Polar residues" evidence="1">
    <location>
        <begin position="1"/>
        <end position="17"/>
    </location>
</feature>
<name>X6M5T0_RETFI</name>
<dbReference type="Proteomes" id="UP000023152">
    <property type="component" value="Unassembled WGS sequence"/>
</dbReference>
<proteinExistence type="predicted"/>
<feature type="compositionally biased region" description="Acidic residues" evidence="1">
    <location>
        <begin position="79"/>
        <end position="98"/>
    </location>
</feature>
<dbReference type="AlphaFoldDB" id="X6M5T0"/>
<evidence type="ECO:0000313" key="2">
    <source>
        <dbReference type="EMBL" id="ETO09348.1"/>
    </source>
</evidence>
<organism evidence="2 3">
    <name type="scientific">Reticulomyxa filosa</name>
    <dbReference type="NCBI Taxonomy" id="46433"/>
    <lineage>
        <taxon>Eukaryota</taxon>
        <taxon>Sar</taxon>
        <taxon>Rhizaria</taxon>
        <taxon>Retaria</taxon>
        <taxon>Foraminifera</taxon>
        <taxon>Monothalamids</taxon>
        <taxon>Reticulomyxidae</taxon>
        <taxon>Reticulomyxa</taxon>
    </lineage>
</organism>
<evidence type="ECO:0000313" key="3">
    <source>
        <dbReference type="Proteomes" id="UP000023152"/>
    </source>
</evidence>
<dbReference type="EMBL" id="ASPP01024121">
    <property type="protein sequence ID" value="ETO09348.1"/>
    <property type="molecule type" value="Genomic_DNA"/>
</dbReference>
<protein>
    <submittedName>
        <fullName evidence="2">Uncharacterized protein</fullName>
    </submittedName>
</protein>
<keyword evidence="3" id="KW-1185">Reference proteome</keyword>
<evidence type="ECO:0000256" key="1">
    <source>
        <dbReference type="SAM" id="MobiDB-lite"/>
    </source>
</evidence>
<accession>X6M5T0</accession>